<organism evidence="2">
    <name type="scientific">Salmonella phage vB_SEnST11_KE26</name>
    <dbReference type="NCBI Taxonomy" id="3161177"/>
    <lineage>
        <taxon>Viruses</taxon>
        <taxon>Duplodnaviria</taxon>
        <taxon>Heunggongvirae</taxon>
        <taxon>Uroviricota</taxon>
        <taxon>Caudoviricetes</taxon>
        <taxon>Rosemountvirus</taxon>
    </lineage>
</organism>
<name>A0AAU8GG25_9CAUD</name>
<sequence>MEADFNNASLDDTIEMALFAALIGKRHCLPGRVASFDSVSQTIVAEPMISAETEDGQRVPLPPVADVPLFQLGGGSFVITLEPKAGDPCLLLVSDRAIDAWYETGENRAPADFRQNDLSDCFALVGFRPKPLAITNWMEGVTIRKVDGSQYININNAGKVSIKATSVDLLDTPTLTAPNTSATFKEATIGGIKFGTHKHKENGDGGGITDGPQ</sequence>
<evidence type="ECO:0000313" key="2">
    <source>
        <dbReference type="EMBL" id="XCH40939.1"/>
    </source>
</evidence>
<protein>
    <submittedName>
        <fullName evidence="2">Baseplate spike</fullName>
    </submittedName>
</protein>
<feature type="domain" description="Phage protein Gp138 N-terminal" evidence="1">
    <location>
        <begin position="29"/>
        <end position="126"/>
    </location>
</feature>
<gene>
    <name evidence="2" type="ORF">QSPPMHGG_CDS0083</name>
</gene>
<dbReference type="InterPro" id="IPR041599">
    <property type="entry name" value="Gp138_N"/>
</dbReference>
<dbReference type="Gene3D" id="2.40.50.230">
    <property type="entry name" value="Gp5 N-terminal domain"/>
    <property type="match status" value="1"/>
</dbReference>
<accession>A0AAU8GG25</accession>
<proteinExistence type="predicted"/>
<dbReference type="Pfam" id="PF18352">
    <property type="entry name" value="Gp138_N"/>
    <property type="match status" value="1"/>
</dbReference>
<dbReference type="EMBL" id="PP856725">
    <property type="protein sequence ID" value="XCH40939.1"/>
    <property type="molecule type" value="Genomic_DNA"/>
</dbReference>
<dbReference type="InterPro" id="IPR037026">
    <property type="entry name" value="Vgr_OB-fold_dom_sf"/>
</dbReference>
<reference evidence="2" key="1">
    <citation type="submission" date="2024-05" db="EMBL/GenBank/DDBJ databases">
        <authorList>
            <person name="Mugo M.M."/>
            <person name="Musyoki A.M."/>
            <person name="Makumi A.M."/>
            <person name="Mutai I."/>
            <person name="Drechsel O."/>
            <person name="Kering K.K."/>
            <person name="Muturi P."/>
            <person name="Mbae C.K."/>
            <person name="Kariuki S.M."/>
        </authorList>
    </citation>
    <scope>NUCLEOTIDE SEQUENCE</scope>
</reference>
<evidence type="ECO:0000259" key="1">
    <source>
        <dbReference type="Pfam" id="PF18352"/>
    </source>
</evidence>